<evidence type="ECO:0000313" key="9">
    <source>
        <dbReference type="EMBL" id="HCT57539.1"/>
    </source>
</evidence>
<dbReference type="SUPFAM" id="SSF56935">
    <property type="entry name" value="Porins"/>
    <property type="match status" value="1"/>
</dbReference>
<dbReference type="InterPro" id="IPR039426">
    <property type="entry name" value="TonB-dep_rcpt-like"/>
</dbReference>
<evidence type="ECO:0000256" key="4">
    <source>
        <dbReference type="ARBA" id="ARBA00022692"/>
    </source>
</evidence>
<evidence type="ECO:0000313" key="10">
    <source>
        <dbReference type="Proteomes" id="UP000264071"/>
    </source>
</evidence>
<dbReference type="PANTHER" id="PTHR30069">
    <property type="entry name" value="TONB-DEPENDENT OUTER MEMBRANE RECEPTOR"/>
    <property type="match status" value="1"/>
</dbReference>
<accession>A0A3D4V8R8</accession>
<keyword evidence="2" id="KW-0813">Transport</keyword>
<feature type="domain" description="TonB-dependent transporter Oar-like beta-barrel" evidence="8">
    <location>
        <begin position="260"/>
        <end position="1056"/>
    </location>
</feature>
<keyword evidence="6" id="KW-0998">Cell outer membrane</keyword>
<dbReference type="OMA" id="GRNNYMY"/>
<comment type="caution">
    <text evidence="9">The sequence shown here is derived from an EMBL/GenBank/DDBJ whole genome shotgun (WGS) entry which is preliminary data.</text>
</comment>
<feature type="domain" description="TonB-dependent receptor plug" evidence="7">
    <location>
        <begin position="153"/>
        <end position="254"/>
    </location>
</feature>
<dbReference type="Gene3D" id="2.170.130.10">
    <property type="entry name" value="TonB-dependent receptor, plug domain"/>
    <property type="match status" value="1"/>
</dbReference>
<dbReference type="InterPro" id="IPR013784">
    <property type="entry name" value="Carb-bd-like_fold"/>
</dbReference>
<organism evidence="9 10">
    <name type="scientific">Gemmatimonas aurantiaca</name>
    <dbReference type="NCBI Taxonomy" id="173480"/>
    <lineage>
        <taxon>Bacteria</taxon>
        <taxon>Pseudomonadati</taxon>
        <taxon>Gemmatimonadota</taxon>
        <taxon>Gemmatimonadia</taxon>
        <taxon>Gemmatimonadales</taxon>
        <taxon>Gemmatimonadaceae</taxon>
        <taxon>Gemmatimonas</taxon>
    </lineage>
</organism>
<evidence type="ECO:0000256" key="2">
    <source>
        <dbReference type="ARBA" id="ARBA00022448"/>
    </source>
</evidence>
<dbReference type="AlphaFoldDB" id="A0A3D4V8R8"/>
<evidence type="ECO:0000256" key="5">
    <source>
        <dbReference type="ARBA" id="ARBA00023136"/>
    </source>
</evidence>
<protein>
    <recommendedName>
        <fullName evidence="11">TonB-dependent receptor</fullName>
    </recommendedName>
</protein>
<dbReference type="Gene3D" id="2.40.170.20">
    <property type="entry name" value="TonB-dependent receptor, beta-barrel domain"/>
    <property type="match status" value="1"/>
</dbReference>
<dbReference type="PANTHER" id="PTHR30069:SF46">
    <property type="entry name" value="OAR PROTEIN"/>
    <property type="match status" value="1"/>
</dbReference>
<dbReference type="InterPro" id="IPR036942">
    <property type="entry name" value="Beta-barrel_TonB_sf"/>
</dbReference>
<dbReference type="EMBL" id="DPIY01000009">
    <property type="protein sequence ID" value="HCT57539.1"/>
    <property type="molecule type" value="Genomic_DNA"/>
</dbReference>
<keyword evidence="5" id="KW-0472">Membrane</keyword>
<sequence length="1117" mass="121542">MLVNLPRTTLLGALALSVLAPAVPALSYAHGGLSTPMLLAQETTGSIRGTVTGADSKPLTGATITATNTETGLVRNAVAGEDGAYVVRLLPSGTYRVTVRRLGSQQQEKTDIRVSVGSTTPVNFSLADAATQLGTVQVRGAQRVDVADGGVKQAVSQEEIQNLPTLGRDFTDFINLSGLVSPTPETTTGGQFSIAGARPSQTNVQLDGVDANNSFFGENRGGSRIPFNFSIESVKEFQIITNGFDVEYGNYAGGIINIISKGGTNRRKATVYGNYRGDALTAKNFDGTAINNFNVQQYAFQAEGPLVKDKLFWLVSVDGQRRREPYVPNGPSALLTQAGNLEAQANAAGTPAEAATLRSQALRARQTADSLGRFFNILNSRYGIDDPAGSYNEFATRNDVLTVFARMDWNINNAHRFSLRNSWSSYDNANETFAGTALGGLSQTEAFKNSSNSLVGELNSTLGDRTANVLRFQYSAEERPRVGADLKPQLRVNNVIPGTAYAWGGNNLAFRNNLVEDKFQIVNNTTIDLGRHTIKFGTNNIITHYENDFWNQGSGFYTFDNLAALEAFRPLQYTRNVRSDGQVPRAVFDTYEYSVYAQDQIRLTPRLLATLGVRYDLSRFGDAPGRVIDAERAFGIQTGVAPIDKNNISPRLALAWDRKGDASEVWRAGGGLFYGRLPAVLGSNVGITDVPLQNLACTGSAADGDANAPPSVTGYRDWAANGDNNPFNCAGSAGIGGIPEYSFWTQGFQIPETYRGNVGYERELGRKTRFSADYLYQFTSNLYTVRNTNLRAPLFSLANEGGRQVYVPAGAFRPNAAAGNERLLNTDFGNLFQNFYDGRSRSQSVTFNLDHRFAQESSLRASYTWTTADDNGSFSCCTSFAGWSETRVGAAGPNDIGGIGATDKAWGPSGFVRNHTVILSGFTKLPLGFRLSGIFRMQSGTPWGPEQGGDLNGDGLTFNDRPFIYAPEDFPVAIPTNVTSTAAQAEYVAAQREIYRGYLNDNKCVGDYVGQIIPRNTCRQPWFNRLDLSLRNRIPTRAGQHAELSIDFFNVLNGLNSSWGRYQSVSAARRNLMVPVSYDASGQTIRYNLTDFFGDKTPLGTNLLLQFSMQVGIRYTL</sequence>
<dbReference type="GO" id="GO:0044718">
    <property type="term" value="P:siderophore transmembrane transport"/>
    <property type="evidence" value="ECO:0007669"/>
    <property type="project" value="TreeGrafter"/>
</dbReference>
<dbReference type="InterPro" id="IPR012910">
    <property type="entry name" value="Plug_dom"/>
</dbReference>
<evidence type="ECO:0000259" key="8">
    <source>
        <dbReference type="Pfam" id="PF25183"/>
    </source>
</evidence>
<comment type="subcellular location">
    <subcellularLocation>
        <location evidence="1">Cell outer membrane</location>
        <topology evidence="1">Multi-pass membrane protein</topology>
    </subcellularLocation>
</comment>
<dbReference type="Pfam" id="PF13620">
    <property type="entry name" value="CarboxypepD_reg"/>
    <property type="match status" value="1"/>
</dbReference>
<dbReference type="Gene3D" id="2.60.40.1120">
    <property type="entry name" value="Carboxypeptidase-like, regulatory domain"/>
    <property type="match status" value="1"/>
</dbReference>
<reference evidence="9 10" key="1">
    <citation type="journal article" date="2018" name="Nat. Biotechnol.">
        <title>A standardized bacterial taxonomy based on genome phylogeny substantially revises the tree of life.</title>
        <authorList>
            <person name="Parks D.H."/>
            <person name="Chuvochina M."/>
            <person name="Waite D.W."/>
            <person name="Rinke C."/>
            <person name="Skarshewski A."/>
            <person name="Chaumeil P.A."/>
            <person name="Hugenholtz P."/>
        </authorList>
    </citation>
    <scope>NUCLEOTIDE SEQUENCE [LARGE SCALE GENOMIC DNA]</scope>
    <source>
        <strain evidence="9">UBA8844</strain>
    </source>
</reference>
<evidence type="ECO:0008006" key="11">
    <source>
        <dbReference type="Google" id="ProtNLM"/>
    </source>
</evidence>
<proteinExistence type="predicted"/>
<keyword evidence="3" id="KW-1134">Transmembrane beta strand</keyword>
<dbReference type="Proteomes" id="UP000264071">
    <property type="component" value="Unassembled WGS sequence"/>
</dbReference>
<keyword evidence="4" id="KW-0812">Transmembrane</keyword>
<evidence type="ECO:0000256" key="6">
    <source>
        <dbReference type="ARBA" id="ARBA00023237"/>
    </source>
</evidence>
<dbReference type="GO" id="GO:0009279">
    <property type="term" value="C:cell outer membrane"/>
    <property type="evidence" value="ECO:0007669"/>
    <property type="project" value="UniProtKB-SubCell"/>
</dbReference>
<dbReference type="InterPro" id="IPR057601">
    <property type="entry name" value="Oar-like_b-barrel"/>
</dbReference>
<evidence type="ECO:0000256" key="3">
    <source>
        <dbReference type="ARBA" id="ARBA00022452"/>
    </source>
</evidence>
<dbReference type="GO" id="GO:0030246">
    <property type="term" value="F:carbohydrate binding"/>
    <property type="evidence" value="ECO:0007669"/>
    <property type="project" value="InterPro"/>
</dbReference>
<name>A0A3D4V8R8_9BACT</name>
<gene>
    <name evidence="9" type="ORF">DGD08_10100</name>
</gene>
<dbReference type="InterPro" id="IPR037066">
    <property type="entry name" value="Plug_dom_sf"/>
</dbReference>
<dbReference type="SUPFAM" id="SSF49452">
    <property type="entry name" value="Starch-binding domain-like"/>
    <property type="match status" value="1"/>
</dbReference>
<evidence type="ECO:0000256" key="1">
    <source>
        <dbReference type="ARBA" id="ARBA00004571"/>
    </source>
</evidence>
<evidence type="ECO:0000259" key="7">
    <source>
        <dbReference type="Pfam" id="PF07715"/>
    </source>
</evidence>
<dbReference type="GO" id="GO:0015344">
    <property type="term" value="F:siderophore uptake transmembrane transporter activity"/>
    <property type="evidence" value="ECO:0007669"/>
    <property type="project" value="TreeGrafter"/>
</dbReference>
<dbReference type="Pfam" id="PF25183">
    <property type="entry name" value="OMP_b-brl_4"/>
    <property type="match status" value="1"/>
</dbReference>
<dbReference type="Pfam" id="PF07715">
    <property type="entry name" value="Plug"/>
    <property type="match status" value="1"/>
</dbReference>